<evidence type="ECO:0000313" key="1">
    <source>
        <dbReference type="EMBL" id="JAD98892.1"/>
    </source>
</evidence>
<organism evidence="1">
    <name type="scientific">Arundo donax</name>
    <name type="common">Giant reed</name>
    <name type="synonym">Donax arundinaceus</name>
    <dbReference type="NCBI Taxonomy" id="35708"/>
    <lineage>
        <taxon>Eukaryota</taxon>
        <taxon>Viridiplantae</taxon>
        <taxon>Streptophyta</taxon>
        <taxon>Embryophyta</taxon>
        <taxon>Tracheophyta</taxon>
        <taxon>Spermatophyta</taxon>
        <taxon>Magnoliopsida</taxon>
        <taxon>Liliopsida</taxon>
        <taxon>Poales</taxon>
        <taxon>Poaceae</taxon>
        <taxon>PACMAD clade</taxon>
        <taxon>Arundinoideae</taxon>
        <taxon>Arundineae</taxon>
        <taxon>Arundo</taxon>
    </lineage>
</organism>
<reference evidence="1" key="1">
    <citation type="submission" date="2014-09" db="EMBL/GenBank/DDBJ databases">
        <authorList>
            <person name="Magalhaes I.L.F."/>
            <person name="Oliveira U."/>
            <person name="Santos F.R."/>
            <person name="Vidigal T.H.D.A."/>
            <person name="Brescovit A.D."/>
            <person name="Santos A.J."/>
        </authorList>
    </citation>
    <scope>NUCLEOTIDE SEQUENCE</scope>
    <source>
        <tissue evidence="1">Shoot tissue taken approximately 20 cm above the soil surface</tissue>
    </source>
</reference>
<proteinExistence type="predicted"/>
<dbReference type="EMBL" id="GBRH01199003">
    <property type="protein sequence ID" value="JAD98892.1"/>
    <property type="molecule type" value="Transcribed_RNA"/>
</dbReference>
<name>A0A0A9ES85_ARUDO</name>
<protein>
    <submittedName>
        <fullName evidence="1">Uncharacterized protein</fullName>
    </submittedName>
</protein>
<dbReference type="AlphaFoldDB" id="A0A0A9ES85"/>
<sequence length="87" mass="10132">MPKKRKLPCQHLSQQLAWQMTPLLFSKQLPQPTHLLGYSWIPWMNWVNLQNIKGKAVKMLLLTAVCLRILQALSTRPLNQNLCLPQM</sequence>
<accession>A0A0A9ES85</accession>
<reference evidence="1" key="2">
    <citation type="journal article" date="2015" name="Data Brief">
        <title>Shoot transcriptome of the giant reed, Arundo donax.</title>
        <authorList>
            <person name="Barrero R.A."/>
            <person name="Guerrero F.D."/>
            <person name="Moolhuijzen P."/>
            <person name="Goolsby J.A."/>
            <person name="Tidwell J."/>
            <person name="Bellgard S.E."/>
            <person name="Bellgard M.I."/>
        </authorList>
    </citation>
    <scope>NUCLEOTIDE SEQUENCE</scope>
    <source>
        <tissue evidence="1">Shoot tissue taken approximately 20 cm above the soil surface</tissue>
    </source>
</reference>